<dbReference type="Proteomes" id="UP000683000">
    <property type="component" value="Unassembled WGS sequence"/>
</dbReference>
<protein>
    <submittedName>
        <fullName evidence="5">Pre-mRNA splicing factor component-domain-containing protein</fullName>
    </submittedName>
</protein>
<feature type="compositionally biased region" description="Basic and acidic residues" evidence="3">
    <location>
        <begin position="7"/>
        <end position="19"/>
    </location>
</feature>
<keyword evidence="1" id="KW-0238">DNA-binding</keyword>
<keyword evidence="2" id="KW-0539">Nucleus</keyword>
<feature type="domain" description="Pre-mRNA splicing factor component Cdc5p/Cef1 C-terminal" evidence="4">
    <location>
        <begin position="4"/>
        <end position="123"/>
    </location>
</feature>
<dbReference type="GO" id="GO:0003677">
    <property type="term" value="F:DNA binding"/>
    <property type="evidence" value="ECO:0007669"/>
    <property type="project" value="UniProtKB-KW"/>
</dbReference>
<dbReference type="AlphaFoldDB" id="A0A8I3A7V7"/>
<sequence length="157" mass="17857">MVSGGETPREQRLRADSTKRALKTGFMNLPKPENSFELLVPEDEEEEQTSDPMFEEDAAERDEGLERMQEEEEQWILATRSKPVQLGLPRPARVDVVQLLHNLNIGDNDELTDAHKLINSELTLTFLRLQVHRFVSTLWGQAAESSLTIHGFLPVAH</sequence>
<gene>
    <name evidence="5" type="ORF">JVT61DRAFT_7207</name>
</gene>
<dbReference type="GO" id="GO:0005681">
    <property type="term" value="C:spliceosomal complex"/>
    <property type="evidence" value="ECO:0007669"/>
    <property type="project" value="TreeGrafter"/>
</dbReference>
<evidence type="ECO:0000313" key="5">
    <source>
        <dbReference type="EMBL" id="KAG6372800.1"/>
    </source>
</evidence>
<dbReference type="InterPro" id="IPR047242">
    <property type="entry name" value="CDC5L/Cef1"/>
</dbReference>
<keyword evidence="6" id="KW-1185">Reference proteome</keyword>
<dbReference type="OrthoDB" id="1410009at2759"/>
<organism evidence="5 6">
    <name type="scientific">Boletus reticuloceps</name>
    <dbReference type="NCBI Taxonomy" id="495285"/>
    <lineage>
        <taxon>Eukaryota</taxon>
        <taxon>Fungi</taxon>
        <taxon>Dikarya</taxon>
        <taxon>Basidiomycota</taxon>
        <taxon>Agaricomycotina</taxon>
        <taxon>Agaricomycetes</taxon>
        <taxon>Agaricomycetidae</taxon>
        <taxon>Boletales</taxon>
        <taxon>Boletineae</taxon>
        <taxon>Boletaceae</taxon>
        <taxon>Boletoideae</taxon>
        <taxon>Boletus</taxon>
    </lineage>
</organism>
<dbReference type="Pfam" id="PF11831">
    <property type="entry name" value="Myb_Cef"/>
    <property type="match status" value="1"/>
</dbReference>
<dbReference type="PANTHER" id="PTHR45885:SF1">
    <property type="entry name" value="CELL DIVISION CYCLE 5-LIKE PROTEIN"/>
    <property type="match status" value="1"/>
</dbReference>
<accession>A0A8I3A7V7</accession>
<proteinExistence type="predicted"/>
<evidence type="ECO:0000256" key="3">
    <source>
        <dbReference type="SAM" id="MobiDB-lite"/>
    </source>
</evidence>
<evidence type="ECO:0000259" key="4">
    <source>
        <dbReference type="Pfam" id="PF11831"/>
    </source>
</evidence>
<evidence type="ECO:0000256" key="2">
    <source>
        <dbReference type="ARBA" id="ARBA00023242"/>
    </source>
</evidence>
<dbReference type="GO" id="GO:0000398">
    <property type="term" value="P:mRNA splicing, via spliceosome"/>
    <property type="evidence" value="ECO:0007669"/>
    <property type="project" value="InterPro"/>
</dbReference>
<evidence type="ECO:0000313" key="6">
    <source>
        <dbReference type="Proteomes" id="UP000683000"/>
    </source>
</evidence>
<dbReference type="PANTHER" id="PTHR45885">
    <property type="entry name" value="CELL DIVISION CYCLE 5-LIKE PROTEIN"/>
    <property type="match status" value="1"/>
</dbReference>
<feature type="region of interest" description="Disordered" evidence="3">
    <location>
        <begin position="41"/>
        <end position="60"/>
    </location>
</feature>
<evidence type="ECO:0000256" key="1">
    <source>
        <dbReference type="ARBA" id="ARBA00023125"/>
    </source>
</evidence>
<feature type="region of interest" description="Disordered" evidence="3">
    <location>
        <begin position="1"/>
        <end position="34"/>
    </location>
</feature>
<dbReference type="EMBL" id="JAGFBS010000025">
    <property type="protein sequence ID" value="KAG6372800.1"/>
    <property type="molecule type" value="Genomic_DNA"/>
</dbReference>
<dbReference type="GO" id="GO:0000974">
    <property type="term" value="C:Prp19 complex"/>
    <property type="evidence" value="ECO:0007669"/>
    <property type="project" value="InterPro"/>
</dbReference>
<name>A0A8I3A7V7_9AGAM</name>
<dbReference type="InterPro" id="IPR021786">
    <property type="entry name" value="Cdc5p/Cef1_C"/>
</dbReference>
<reference evidence="5" key="1">
    <citation type="submission" date="2021-03" db="EMBL/GenBank/DDBJ databases">
        <title>Evolutionary innovations through gain and loss of genes in the ectomycorrhizal Boletales.</title>
        <authorList>
            <person name="Wu G."/>
            <person name="Miyauchi S."/>
            <person name="Morin E."/>
            <person name="Yang Z.-L."/>
            <person name="Xu J."/>
            <person name="Martin F.M."/>
        </authorList>
    </citation>
    <scope>NUCLEOTIDE SEQUENCE</scope>
    <source>
        <strain evidence="5">BR01</strain>
    </source>
</reference>
<comment type="caution">
    <text evidence="5">The sequence shown here is derived from an EMBL/GenBank/DDBJ whole genome shotgun (WGS) entry which is preliminary data.</text>
</comment>